<dbReference type="SMART" id="SM00267">
    <property type="entry name" value="GGDEF"/>
    <property type="match status" value="1"/>
</dbReference>
<evidence type="ECO:0000259" key="4">
    <source>
        <dbReference type="PROSITE" id="PS50887"/>
    </source>
</evidence>
<dbReference type="EMBL" id="CU459003">
    <property type="protein sequence ID" value="CAM76017.1"/>
    <property type="molecule type" value="Genomic_DNA"/>
</dbReference>
<evidence type="ECO:0000256" key="2">
    <source>
        <dbReference type="ARBA" id="ARBA00034247"/>
    </source>
</evidence>
<dbReference type="CDD" id="cd01949">
    <property type="entry name" value="GGDEF"/>
    <property type="match status" value="1"/>
</dbReference>
<dbReference type="NCBIfam" id="TIGR00254">
    <property type="entry name" value="GGDEF"/>
    <property type="match status" value="1"/>
</dbReference>
<dbReference type="FunFam" id="3.30.70.270:FF:000001">
    <property type="entry name" value="Diguanylate cyclase domain protein"/>
    <property type="match status" value="1"/>
</dbReference>
<feature type="transmembrane region" description="Helical" evidence="3">
    <location>
        <begin position="39"/>
        <end position="59"/>
    </location>
</feature>
<feature type="transmembrane region" description="Helical" evidence="3">
    <location>
        <begin position="12"/>
        <end position="32"/>
    </location>
</feature>
<feature type="transmembrane region" description="Helical" evidence="3">
    <location>
        <begin position="125"/>
        <end position="145"/>
    </location>
</feature>
<protein>
    <recommendedName>
        <fullName evidence="1">diguanylate cyclase</fullName>
        <ecNumber evidence="1">2.7.7.65</ecNumber>
    </recommendedName>
</protein>
<evidence type="ECO:0000313" key="5">
    <source>
        <dbReference type="EMBL" id="CAM76017.1"/>
    </source>
</evidence>
<dbReference type="SUPFAM" id="SSF55073">
    <property type="entry name" value="Nucleotide cyclase"/>
    <property type="match status" value="1"/>
</dbReference>
<accession>A4TZG0</accession>
<dbReference type="Gene3D" id="3.30.70.270">
    <property type="match status" value="1"/>
</dbReference>
<dbReference type="PROSITE" id="PS50887">
    <property type="entry name" value="GGDEF"/>
    <property type="match status" value="1"/>
</dbReference>
<dbReference type="GO" id="GO:0005886">
    <property type="term" value="C:plasma membrane"/>
    <property type="evidence" value="ECO:0007669"/>
    <property type="project" value="TreeGrafter"/>
</dbReference>
<dbReference type="Pfam" id="PF00990">
    <property type="entry name" value="GGDEF"/>
    <property type="match status" value="1"/>
</dbReference>
<evidence type="ECO:0000256" key="3">
    <source>
        <dbReference type="SAM" id="Phobius"/>
    </source>
</evidence>
<evidence type="ECO:0000256" key="1">
    <source>
        <dbReference type="ARBA" id="ARBA00012528"/>
    </source>
</evidence>
<dbReference type="RefSeq" id="WP_106002221.1">
    <property type="nucleotide sequence ID" value="NZ_CP027527.1"/>
</dbReference>
<dbReference type="GO" id="GO:1902201">
    <property type="term" value="P:negative regulation of bacterial-type flagellum-dependent cell motility"/>
    <property type="evidence" value="ECO:0007669"/>
    <property type="project" value="TreeGrafter"/>
</dbReference>
<dbReference type="PANTHER" id="PTHR45138:SF9">
    <property type="entry name" value="DIGUANYLATE CYCLASE DGCM-RELATED"/>
    <property type="match status" value="1"/>
</dbReference>
<feature type="domain" description="GGDEF" evidence="4">
    <location>
        <begin position="257"/>
        <end position="390"/>
    </location>
</feature>
<comment type="catalytic activity">
    <reaction evidence="2">
        <text>2 GTP = 3',3'-c-di-GMP + 2 diphosphate</text>
        <dbReference type="Rhea" id="RHEA:24898"/>
        <dbReference type="ChEBI" id="CHEBI:33019"/>
        <dbReference type="ChEBI" id="CHEBI:37565"/>
        <dbReference type="ChEBI" id="CHEBI:58805"/>
        <dbReference type="EC" id="2.7.7.65"/>
    </reaction>
</comment>
<keyword evidence="3" id="KW-1133">Transmembrane helix</keyword>
<dbReference type="PANTHER" id="PTHR45138">
    <property type="entry name" value="REGULATORY COMPONENTS OF SENSORY TRANSDUCTION SYSTEM"/>
    <property type="match status" value="1"/>
</dbReference>
<proteinExistence type="predicted"/>
<organism evidence="5">
    <name type="scientific">Magnetospirillum gryphiswaldense</name>
    <dbReference type="NCBI Taxonomy" id="55518"/>
    <lineage>
        <taxon>Bacteria</taxon>
        <taxon>Pseudomonadati</taxon>
        <taxon>Pseudomonadota</taxon>
        <taxon>Alphaproteobacteria</taxon>
        <taxon>Rhodospirillales</taxon>
        <taxon>Rhodospirillaceae</taxon>
        <taxon>Magnetospirillum</taxon>
    </lineage>
</organism>
<name>A4TZG0_9PROT</name>
<dbReference type="InterPro" id="IPR050469">
    <property type="entry name" value="Diguanylate_Cyclase"/>
</dbReference>
<keyword evidence="3" id="KW-0472">Membrane</keyword>
<gene>
    <name evidence="5" type="ORF">MGR_1483</name>
</gene>
<feature type="transmembrane region" description="Helical" evidence="3">
    <location>
        <begin position="192"/>
        <end position="211"/>
    </location>
</feature>
<dbReference type="InterPro" id="IPR000160">
    <property type="entry name" value="GGDEF_dom"/>
</dbReference>
<dbReference type="EC" id="2.7.7.65" evidence="1"/>
<dbReference type="GO" id="GO:0052621">
    <property type="term" value="F:diguanylate cyclase activity"/>
    <property type="evidence" value="ECO:0007669"/>
    <property type="project" value="UniProtKB-EC"/>
</dbReference>
<keyword evidence="3" id="KW-0812">Transmembrane</keyword>
<dbReference type="AlphaFoldDB" id="A4TZG0"/>
<dbReference type="GO" id="GO:0043709">
    <property type="term" value="P:cell adhesion involved in single-species biofilm formation"/>
    <property type="evidence" value="ECO:0007669"/>
    <property type="project" value="TreeGrafter"/>
</dbReference>
<dbReference type="InterPro" id="IPR029787">
    <property type="entry name" value="Nucleotide_cyclase"/>
</dbReference>
<feature type="transmembrane region" description="Helical" evidence="3">
    <location>
        <begin position="100"/>
        <end position="119"/>
    </location>
</feature>
<sequence>MAEPLFVPDLRTILVMTIFVFAIQGFFLWQLYRIKRRPAFALLACGCAVFSAGFVGYFLRPFMGLNWLTVVVANLLILAYPVFLLATLMQCHGIARPIRALWWGLPGIIVLLVVAVLYLRDNLLVVVVASAINGAFYLFIAAFVARRLPLNEPSMRMTLVSNLLLAVVLFGRAGVAWVMYENPQAAPAVAVWLSYTLMIALFCLSAQIYGLPLQEFTRSERTLEHLASVDPLTEVLNRRSFFAKAQGLWQSHQSDGRPFSVLMLDLDRFKAINDRHGHPTGDRVIVAFARLLRDAMRHDDLLGRMGGEEFAIILPGVATAQALEVAERIRAASEAVEVLSDDGFRVRLTVSIGLALGDGATSLDDLMKRADAALYQAKDQGRNRVVMVEQAA</sequence>
<feature type="transmembrane region" description="Helical" evidence="3">
    <location>
        <begin position="65"/>
        <end position="88"/>
    </location>
</feature>
<feature type="transmembrane region" description="Helical" evidence="3">
    <location>
        <begin position="157"/>
        <end position="180"/>
    </location>
</feature>
<dbReference type="InterPro" id="IPR043128">
    <property type="entry name" value="Rev_trsase/Diguanyl_cyclase"/>
</dbReference>
<reference evidence="5" key="1">
    <citation type="journal article" date="2007" name="J. Bacteriol.">
        <title>Comparative genome analysis of four magnetotactic bacteria reveals a complex set of group-specific genes implicated in magnetosome biomineralization and function.</title>
        <authorList>
            <person name="Richter M."/>
            <person name="Kube M."/>
            <person name="Bazylinski D.A."/>
            <person name="Lombardot T."/>
            <person name="Gloeckner F.O."/>
            <person name="Reinhardt R."/>
            <person name="Schueler D."/>
        </authorList>
    </citation>
    <scope>NUCLEOTIDE SEQUENCE</scope>
    <source>
        <strain evidence="5">MSR-1</strain>
    </source>
</reference>